<evidence type="ECO:0000259" key="8">
    <source>
        <dbReference type="PROSITE" id="PS50893"/>
    </source>
</evidence>
<dbReference type="PANTHER" id="PTHR43394:SF1">
    <property type="entry name" value="ATP-BINDING CASSETTE SUB-FAMILY B MEMBER 10, MITOCHONDRIAL"/>
    <property type="match status" value="1"/>
</dbReference>
<keyword evidence="3" id="KW-0547">Nucleotide-binding</keyword>
<sequence>MTRTFRHVVALVWRAAPRTAGLSPLLALTAGLTPVVTAWLTKLAIDDLVAGAPARPLLGLAAALVAVAVTAALVPHCGEYLRVTLGRTVGAHSLDRLFTAVGRFSGLARFEDPAFQDRLRLAQQATATSSQLVDDAQQALRGLLTVAGFAGSLVALNPVMAGVVALAAVPTVAAELSLARQRADLMWRVGPVERREAFYAQLLGGTAAAKEIRLFGFGGWLRDRMLAERRDADRAKRVMDARDARTQSVLSGAAALVAGGGLVWALLAVRAGGLTVGDLSMFVAAVAGVQAALSGVISQYAGIHHQLLLFTHYLDVVTAGPDLPEPDRPCAVPPLRDGIELRDVWFRYSDEHPWVLRGVNLHIPHGTAVALVGLNGAGKSTLVKLLCRFYDPTAGTVYWDGVDIRRFRPEDLRARLGAVFQDYVTYDLTARENIAVGDLGALADDERITGAARLAGVHDVLRGLPRGYDTLLTRMFFDHADKADADTGVVLSGGQWQRLALARAFLRERPDLVMLDEPSAGLDAEAEHELHRRIRRHRGRHTSLLISHRLAAVRDADLIVVLADGVVAELGAHPALVARGGQYARLFALQASGYREEAA</sequence>
<dbReference type="GO" id="GO:0005524">
    <property type="term" value="F:ATP binding"/>
    <property type="evidence" value="ECO:0007669"/>
    <property type="project" value="UniProtKB-KW"/>
</dbReference>
<dbReference type="InterPro" id="IPR003439">
    <property type="entry name" value="ABC_transporter-like_ATP-bd"/>
</dbReference>
<dbReference type="Gene3D" id="1.20.1560.10">
    <property type="entry name" value="ABC transporter type 1, transmembrane domain"/>
    <property type="match status" value="1"/>
</dbReference>
<dbReference type="SUPFAM" id="SSF52540">
    <property type="entry name" value="P-loop containing nucleoside triphosphate hydrolases"/>
    <property type="match status" value="1"/>
</dbReference>
<feature type="domain" description="ABC transporter" evidence="8">
    <location>
        <begin position="339"/>
        <end position="589"/>
    </location>
</feature>
<evidence type="ECO:0000256" key="2">
    <source>
        <dbReference type="ARBA" id="ARBA00022692"/>
    </source>
</evidence>
<dbReference type="InterPro" id="IPR017871">
    <property type="entry name" value="ABC_transporter-like_CS"/>
</dbReference>
<dbReference type="PANTHER" id="PTHR43394">
    <property type="entry name" value="ATP-DEPENDENT PERMEASE MDL1, MITOCHONDRIAL"/>
    <property type="match status" value="1"/>
</dbReference>
<dbReference type="KEGG" id="daur:Daura_20190"/>
<evidence type="ECO:0000256" key="5">
    <source>
        <dbReference type="ARBA" id="ARBA00022989"/>
    </source>
</evidence>
<dbReference type="SMART" id="SM00382">
    <property type="entry name" value="AAA"/>
    <property type="match status" value="1"/>
</dbReference>
<feature type="transmembrane region" description="Helical" evidence="7">
    <location>
        <begin position="20"/>
        <end position="45"/>
    </location>
</feature>
<feature type="transmembrane region" description="Helical" evidence="7">
    <location>
        <begin position="281"/>
        <end position="303"/>
    </location>
</feature>
<evidence type="ECO:0000259" key="9">
    <source>
        <dbReference type="PROSITE" id="PS50929"/>
    </source>
</evidence>
<dbReference type="Gene3D" id="3.40.50.300">
    <property type="entry name" value="P-loop containing nucleotide triphosphate hydrolases"/>
    <property type="match status" value="1"/>
</dbReference>
<evidence type="ECO:0000256" key="1">
    <source>
        <dbReference type="ARBA" id="ARBA00004651"/>
    </source>
</evidence>
<dbReference type="AlphaFoldDB" id="A0A9Q9MKT2"/>
<evidence type="ECO:0000313" key="10">
    <source>
        <dbReference type="EMBL" id="UWZ58285.1"/>
    </source>
</evidence>
<dbReference type="GO" id="GO:0015421">
    <property type="term" value="F:ABC-type oligopeptide transporter activity"/>
    <property type="evidence" value="ECO:0007669"/>
    <property type="project" value="TreeGrafter"/>
</dbReference>
<reference evidence="10" key="1">
    <citation type="submission" date="2021-04" db="EMBL/GenBank/DDBJ databases">
        <title>Dactylosporangium aurantiacum NRRL B-8018 full assembly.</title>
        <authorList>
            <person name="Hartkoorn R.C."/>
            <person name="Beaudoing E."/>
            <person name="Hot D."/>
        </authorList>
    </citation>
    <scope>NUCLEOTIDE SEQUENCE</scope>
    <source>
        <strain evidence="10">NRRL B-8018</strain>
    </source>
</reference>
<name>A0A9Q9MKT2_9ACTN</name>
<feature type="domain" description="ABC transmembrane type-1" evidence="9">
    <location>
        <begin position="22"/>
        <end position="305"/>
    </location>
</feature>
<dbReference type="SUPFAM" id="SSF90123">
    <property type="entry name" value="ABC transporter transmembrane region"/>
    <property type="match status" value="1"/>
</dbReference>
<dbReference type="GO" id="GO:0005886">
    <property type="term" value="C:plasma membrane"/>
    <property type="evidence" value="ECO:0007669"/>
    <property type="project" value="UniProtKB-SubCell"/>
</dbReference>
<dbReference type="RefSeq" id="WP_033361718.1">
    <property type="nucleotide sequence ID" value="NZ_CP073767.1"/>
</dbReference>
<dbReference type="InterPro" id="IPR003593">
    <property type="entry name" value="AAA+_ATPase"/>
</dbReference>
<protein>
    <submittedName>
        <fullName evidence="10">ABC transporter ATP-binding protein</fullName>
    </submittedName>
</protein>
<feature type="transmembrane region" description="Helical" evidence="7">
    <location>
        <begin position="249"/>
        <end position="269"/>
    </location>
</feature>
<dbReference type="InterPro" id="IPR036640">
    <property type="entry name" value="ABC1_TM_sf"/>
</dbReference>
<keyword evidence="6 7" id="KW-0472">Membrane</keyword>
<dbReference type="PROSITE" id="PS50893">
    <property type="entry name" value="ABC_TRANSPORTER_2"/>
    <property type="match status" value="1"/>
</dbReference>
<comment type="subcellular location">
    <subcellularLocation>
        <location evidence="1">Cell membrane</location>
        <topology evidence="1">Multi-pass membrane protein</topology>
    </subcellularLocation>
</comment>
<gene>
    <name evidence="10" type="ORF">Daura_20190</name>
</gene>
<dbReference type="InterPro" id="IPR027417">
    <property type="entry name" value="P-loop_NTPase"/>
</dbReference>
<dbReference type="Pfam" id="PF00005">
    <property type="entry name" value="ABC_tran"/>
    <property type="match status" value="1"/>
</dbReference>
<evidence type="ECO:0000256" key="7">
    <source>
        <dbReference type="SAM" id="Phobius"/>
    </source>
</evidence>
<evidence type="ECO:0000256" key="6">
    <source>
        <dbReference type="ARBA" id="ARBA00023136"/>
    </source>
</evidence>
<dbReference type="Proteomes" id="UP001058003">
    <property type="component" value="Chromosome"/>
</dbReference>
<evidence type="ECO:0000313" key="11">
    <source>
        <dbReference type="Proteomes" id="UP001058003"/>
    </source>
</evidence>
<dbReference type="GO" id="GO:0016887">
    <property type="term" value="F:ATP hydrolysis activity"/>
    <property type="evidence" value="ECO:0007669"/>
    <property type="project" value="InterPro"/>
</dbReference>
<dbReference type="OrthoDB" id="9806127at2"/>
<accession>A0A9Q9MKT2</accession>
<dbReference type="PROSITE" id="PS50929">
    <property type="entry name" value="ABC_TM1F"/>
    <property type="match status" value="1"/>
</dbReference>
<dbReference type="EMBL" id="CP073767">
    <property type="protein sequence ID" value="UWZ58285.1"/>
    <property type="molecule type" value="Genomic_DNA"/>
</dbReference>
<feature type="transmembrane region" description="Helical" evidence="7">
    <location>
        <begin position="57"/>
        <end position="74"/>
    </location>
</feature>
<evidence type="ECO:0000256" key="4">
    <source>
        <dbReference type="ARBA" id="ARBA00022840"/>
    </source>
</evidence>
<keyword evidence="5 7" id="KW-1133">Transmembrane helix</keyword>
<evidence type="ECO:0000256" key="3">
    <source>
        <dbReference type="ARBA" id="ARBA00022741"/>
    </source>
</evidence>
<keyword evidence="11" id="KW-1185">Reference proteome</keyword>
<dbReference type="InterPro" id="IPR011527">
    <property type="entry name" value="ABC1_TM_dom"/>
</dbReference>
<keyword evidence="4 10" id="KW-0067">ATP-binding</keyword>
<organism evidence="10 11">
    <name type="scientific">Dactylosporangium aurantiacum</name>
    <dbReference type="NCBI Taxonomy" id="35754"/>
    <lineage>
        <taxon>Bacteria</taxon>
        <taxon>Bacillati</taxon>
        <taxon>Actinomycetota</taxon>
        <taxon>Actinomycetes</taxon>
        <taxon>Micromonosporales</taxon>
        <taxon>Micromonosporaceae</taxon>
        <taxon>Dactylosporangium</taxon>
    </lineage>
</organism>
<proteinExistence type="predicted"/>
<dbReference type="PROSITE" id="PS00211">
    <property type="entry name" value="ABC_TRANSPORTER_1"/>
    <property type="match status" value="1"/>
</dbReference>
<keyword evidence="2 7" id="KW-0812">Transmembrane</keyword>
<dbReference type="InterPro" id="IPR039421">
    <property type="entry name" value="Type_1_exporter"/>
</dbReference>